<feature type="transmembrane region" description="Helical" evidence="8">
    <location>
        <begin position="29"/>
        <end position="50"/>
    </location>
</feature>
<dbReference type="Pfam" id="PF00654">
    <property type="entry name" value="Voltage_CLC"/>
    <property type="match status" value="1"/>
</dbReference>
<evidence type="ECO:0000313" key="9">
    <source>
        <dbReference type="EMBL" id="VEL33743.1"/>
    </source>
</evidence>
<comment type="caution">
    <text evidence="9">The sequence shown here is derived from an EMBL/GenBank/DDBJ whole genome shotgun (WGS) entry which is preliminary data.</text>
</comment>
<dbReference type="GO" id="GO:0005794">
    <property type="term" value="C:Golgi apparatus"/>
    <property type="evidence" value="ECO:0007669"/>
    <property type="project" value="TreeGrafter"/>
</dbReference>
<evidence type="ECO:0000256" key="2">
    <source>
        <dbReference type="ARBA" id="ARBA00022448"/>
    </source>
</evidence>
<evidence type="ECO:0000256" key="5">
    <source>
        <dbReference type="ARBA" id="ARBA00023065"/>
    </source>
</evidence>
<dbReference type="OrthoDB" id="44789at2759"/>
<keyword evidence="3 8" id="KW-0812">Transmembrane</keyword>
<dbReference type="InterPro" id="IPR014743">
    <property type="entry name" value="Cl-channel_core"/>
</dbReference>
<keyword evidence="7" id="KW-0868">Chloride</keyword>
<dbReference type="GO" id="GO:0005769">
    <property type="term" value="C:early endosome"/>
    <property type="evidence" value="ECO:0007669"/>
    <property type="project" value="TreeGrafter"/>
</dbReference>
<sequence length="94" mass="10067">MLSSDYRVNTSDTHSQVLGFPAGPQVASAMILLALALVLKTIITVFTFGIKVPTGLFIPSLAVSQLFEYITYLSICLVLCKNIISGSSIKSLSK</sequence>
<evidence type="ECO:0000256" key="8">
    <source>
        <dbReference type="SAM" id="Phobius"/>
    </source>
</evidence>
<keyword evidence="10" id="KW-1185">Reference proteome</keyword>
<evidence type="ECO:0000256" key="1">
    <source>
        <dbReference type="ARBA" id="ARBA00004141"/>
    </source>
</evidence>
<proteinExistence type="predicted"/>
<dbReference type="PANTHER" id="PTHR45711:SF6">
    <property type="entry name" value="CHLORIDE CHANNEL PROTEIN"/>
    <property type="match status" value="1"/>
</dbReference>
<evidence type="ECO:0000256" key="6">
    <source>
        <dbReference type="ARBA" id="ARBA00023136"/>
    </source>
</evidence>
<keyword evidence="6 8" id="KW-0472">Membrane</keyword>
<evidence type="ECO:0000256" key="7">
    <source>
        <dbReference type="ARBA" id="ARBA00023214"/>
    </source>
</evidence>
<keyword evidence="5" id="KW-0406">Ion transport</keyword>
<evidence type="ECO:0000313" key="10">
    <source>
        <dbReference type="Proteomes" id="UP000784294"/>
    </source>
</evidence>
<accession>A0A448XCU4</accession>
<evidence type="ECO:0000256" key="4">
    <source>
        <dbReference type="ARBA" id="ARBA00022989"/>
    </source>
</evidence>
<keyword evidence="4 8" id="KW-1133">Transmembrane helix</keyword>
<gene>
    <name evidence="9" type="ORF">PXEA_LOCUS27183</name>
</gene>
<name>A0A448XCU4_9PLAT</name>
<dbReference type="AlphaFoldDB" id="A0A448XCU4"/>
<dbReference type="GO" id="GO:0005886">
    <property type="term" value="C:plasma membrane"/>
    <property type="evidence" value="ECO:0007669"/>
    <property type="project" value="TreeGrafter"/>
</dbReference>
<dbReference type="InterPro" id="IPR001807">
    <property type="entry name" value="ClC"/>
</dbReference>
<dbReference type="PANTHER" id="PTHR45711">
    <property type="entry name" value="CHLORIDE CHANNEL PROTEIN"/>
    <property type="match status" value="1"/>
</dbReference>
<dbReference type="GO" id="GO:0005247">
    <property type="term" value="F:voltage-gated chloride channel activity"/>
    <property type="evidence" value="ECO:0007669"/>
    <property type="project" value="TreeGrafter"/>
</dbReference>
<keyword evidence="2" id="KW-0813">Transport</keyword>
<protein>
    <submittedName>
        <fullName evidence="9">Uncharacterized protein</fullName>
    </submittedName>
</protein>
<dbReference type="EMBL" id="CAAALY010246310">
    <property type="protein sequence ID" value="VEL33743.1"/>
    <property type="molecule type" value="Genomic_DNA"/>
</dbReference>
<evidence type="ECO:0000256" key="3">
    <source>
        <dbReference type="ARBA" id="ARBA00022692"/>
    </source>
</evidence>
<comment type="subcellular location">
    <subcellularLocation>
        <location evidence="1">Membrane</location>
        <topology evidence="1">Multi-pass membrane protein</topology>
    </subcellularLocation>
</comment>
<feature type="transmembrane region" description="Helical" evidence="8">
    <location>
        <begin position="56"/>
        <end position="80"/>
    </location>
</feature>
<dbReference type="Proteomes" id="UP000784294">
    <property type="component" value="Unassembled WGS sequence"/>
</dbReference>
<reference evidence="9" key="1">
    <citation type="submission" date="2018-11" db="EMBL/GenBank/DDBJ databases">
        <authorList>
            <consortium name="Pathogen Informatics"/>
        </authorList>
    </citation>
    <scope>NUCLEOTIDE SEQUENCE</scope>
</reference>
<dbReference type="Gene3D" id="1.10.3080.10">
    <property type="entry name" value="Clc chloride channel"/>
    <property type="match status" value="1"/>
</dbReference>
<organism evidence="9 10">
    <name type="scientific">Protopolystoma xenopodis</name>
    <dbReference type="NCBI Taxonomy" id="117903"/>
    <lineage>
        <taxon>Eukaryota</taxon>
        <taxon>Metazoa</taxon>
        <taxon>Spiralia</taxon>
        <taxon>Lophotrochozoa</taxon>
        <taxon>Platyhelminthes</taxon>
        <taxon>Monogenea</taxon>
        <taxon>Polyopisthocotylea</taxon>
        <taxon>Polystomatidea</taxon>
        <taxon>Polystomatidae</taxon>
        <taxon>Protopolystoma</taxon>
    </lineage>
</organism>
<dbReference type="SUPFAM" id="SSF81340">
    <property type="entry name" value="Clc chloride channel"/>
    <property type="match status" value="1"/>
</dbReference>